<dbReference type="RefSeq" id="XP_019014996.1">
    <property type="nucleotide sequence ID" value="XM_019152858.1"/>
</dbReference>
<keyword evidence="1" id="KW-0862">Zinc</keyword>
<dbReference type="AlphaFoldDB" id="A0A1B9IE47"/>
<feature type="domain" description="RING-type" evidence="3">
    <location>
        <begin position="231"/>
        <end position="302"/>
    </location>
</feature>
<evidence type="ECO:0000256" key="2">
    <source>
        <dbReference type="SAM" id="MobiDB-lite"/>
    </source>
</evidence>
<dbReference type="KEGG" id="kpin:30169453"/>
<gene>
    <name evidence="4" type="ORF">I206_01084</name>
    <name evidence="5" type="ORF">I206_100241</name>
</gene>
<feature type="compositionally biased region" description="Polar residues" evidence="2">
    <location>
        <begin position="23"/>
        <end position="33"/>
    </location>
</feature>
<keyword evidence="1" id="KW-0863">Zinc-finger</keyword>
<dbReference type="EMBL" id="KI894007">
    <property type="protein sequence ID" value="OCF53777.1"/>
    <property type="molecule type" value="Genomic_DNA"/>
</dbReference>
<reference evidence="4" key="3">
    <citation type="submission" date="2016-07" db="EMBL/GenBank/DDBJ databases">
        <title>Evolution of pathogenesis and genome organization in the Tremellales.</title>
        <authorList>
            <person name="Cuomo C."/>
            <person name="Litvintseva A."/>
            <person name="Heitman J."/>
            <person name="Chen Y."/>
            <person name="Sun S."/>
            <person name="Springer D."/>
            <person name="Dromer F."/>
            <person name="Young S."/>
            <person name="Zeng Q."/>
            <person name="Chapman S."/>
            <person name="Gujja S."/>
            <person name="Saif S."/>
            <person name="Birren B."/>
        </authorList>
    </citation>
    <scope>NUCLEOTIDE SEQUENCE</scope>
    <source>
        <strain evidence="4">CBS 10737</strain>
    </source>
</reference>
<evidence type="ECO:0000259" key="3">
    <source>
        <dbReference type="PROSITE" id="PS50089"/>
    </source>
</evidence>
<dbReference type="OrthoDB" id="10659908at2759"/>
<evidence type="ECO:0000256" key="1">
    <source>
        <dbReference type="PROSITE-ProRule" id="PRU00175"/>
    </source>
</evidence>
<dbReference type="Proteomes" id="UP000094020">
    <property type="component" value="Chromosome 1"/>
</dbReference>
<name>A0A1B9IE47_9TREE</name>
<dbReference type="GO" id="GO:0008270">
    <property type="term" value="F:zinc ion binding"/>
    <property type="evidence" value="ECO:0007669"/>
    <property type="project" value="UniProtKB-KW"/>
</dbReference>
<evidence type="ECO:0000313" key="6">
    <source>
        <dbReference type="Proteomes" id="UP000094020"/>
    </source>
</evidence>
<dbReference type="PROSITE" id="PS50089">
    <property type="entry name" value="ZF_RING_2"/>
    <property type="match status" value="1"/>
</dbReference>
<sequence>MTRSPRNKRRTKTKGSKRIPESSPHSCSAISNRSDLDQIVRGDNDIIDLTETDTEELPTIERKENFPARCTRSKSKFVNASSQTSVEIMDQNISRSSTSTISPKQKKKKRKIPVILIPTSLPTSSPSSRLIDSSAINSLTRTTTTDSEKPSLERNRPIISETNKNKLQTIKQNSRSYASLVISGSATSPGRLATQLDSPNIITHNLASTHIDIANNNEQSIKTTIEMEAECVICSEELSVILSKAEDLGKGGLGGGLSLWSCELVGCGALYCIECVMTYPEQAQSKRKSKSHTGNPACPACTREWDRKGIQDQARAYDPIKYGHTSSLFTTPSTSGISDQPRRIEGFNRTTEIVNPPVITIASPSTVDRIPLYIAPYQGSPRQIEGINRTTEMVNHSVITISRPFTSDNIPLYIPPYRGSPSMNMREGIQPTFVPQTPLTPRPTANHTNIHRRDIHDAEFVRVHRR</sequence>
<keyword evidence="1" id="KW-0479">Metal-binding</keyword>
<dbReference type="InterPro" id="IPR001841">
    <property type="entry name" value="Znf_RING"/>
</dbReference>
<evidence type="ECO:0000313" key="5">
    <source>
        <dbReference type="EMBL" id="WWC66340.1"/>
    </source>
</evidence>
<dbReference type="Gene3D" id="3.30.40.10">
    <property type="entry name" value="Zinc/RING finger domain, C3HC4 (zinc finger)"/>
    <property type="match status" value="1"/>
</dbReference>
<reference evidence="4" key="1">
    <citation type="submission" date="2013-07" db="EMBL/GenBank/DDBJ databases">
        <title>The Genome Sequence of Cryptococcus pinus CBS10737.</title>
        <authorList>
            <consortium name="The Broad Institute Genome Sequencing Platform"/>
            <person name="Cuomo C."/>
            <person name="Litvintseva A."/>
            <person name="Chen Y."/>
            <person name="Heitman J."/>
            <person name="Sun S."/>
            <person name="Springer D."/>
            <person name="Dromer F."/>
            <person name="Young S.K."/>
            <person name="Zeng Q."/>
            <person name="Gargeya S."/>
            <person name="Fitzgerald M."/>
            <person name="Abouelleil A."/>
            <person name="Alvarado L."/>
            <person name="Berlin A.M."/>
            <person name="Chapman S.B."/>
            <person name="Dewar J."/>
            <person name="Goldberg J."/>
            <person name="Griggs A."/>
            <person name="Gujja S."/>
            <person name="Hansen M."/>
            <person name="Howarth C."/>
            <person name="Imamovic A."/>
            <person name="Larimer J."/>
            <person name="McCowan C."/>
            <person name="Murphy C."/>
            <person name="Pearson M."/>
            <person name="Priest M."/>
            <person name="Roberts A."/>
            <person name="Saif S."/>
            <person name="Shea T."/>
            <person name="Sykes S."/>
            <person name="Wortman J."/>
            <person name="Nusbaum C."/>
            <person name="Birren B."/>
        </authorList>
    </citation>
    <scope>NUCLEOTIDE SEQUENCE [LARGE SCALE GENOMIC DNA]</scope>
    <source>
        <strain evidence="4">CBS 10737</strain>
    </source>
</reference>
<evidence type="ECO:0000313" key="4">
    <source>
        <dbReference type="EMBL" id="OCF53777.1"/>
    </source>
</evidence>
<organism evidence="4">
    <name type="scientific">Kwoniella pini CBS 10737</name>
    <dbReference type="NCBI Taxonomy" id="1296096"/>
    <lineage>
        <taxon>Eukaryota</taxon>
        <taxon>Fungi</taxon>
        <taxon>Dikarya</taxon>
        <taxon>Basidiomycota</taxon>
        <taxon>Agaricomycotina</taxon>
        <taxon>Tremellomycetes</taxon>
        <taxon>Tremellales</taxon>
        <taxon>Cryptococcaceae</taxon>
        <taxon>Kwoniella</taxon>
    </lineage>
</organism>
<accession>A0A1B9IE47</accession>
<feature type="region of interest" description="Disordered" evidence="2">
    <location>
        <begin position="1"/>
        <end position="36"/>
    </location>
</feature>
<proteinExistence type="predicted"/>
<reference evidence="5" key="4">
    <citation type="submission" date="2024-02" db="EMBL/GenBank/DDBJ databases">
        <title>Comparative genomics of Cryptococcus and Kwoniella reveals pathogenesis evolution and contrasting modes of karyotype evolution via chromosome fusion or intercentromeric recombination.</title>
        <authorList>
            <person name="Coelho M.A."/>
            <person name="David-Palma M."/>
            <person name="Shea T."/>
            <person name="Bowers K."/>
            <person name="McGinley-Smith S."/>
            <person name="Mohammad A.W."/>
            <person name="Gnirke A."/>
            <person name="Yurkov A.M."/>
            <person name="Nowrousian M."/>
            <person name="Sun S."/>
            <person name="Cuomo C.A."/>
            <person name="Heitman J."/>
        </authorList>
    </citation>
    <scope>NUCLEOTIDE SEQUENCE</scope>
    <source>
        <strain evidence="5">CBS 10737</strain>
    </source>
</reference>
<keyword evidence="6" id="KW-1185">Reference proteome</keyword>
<dbReference type="InterPro" id="IPR013083">
    <property type="entry name" value="Znf_RING/FYVE/PHD"/>
</dbReference>
<feature type="compositionally biased region" description="Basic residues" evidence="2">
    <location>
        <begin position="1"/>
        <end position="17"/>
    </location>
</feature>
<dbReference type="EMBL" id="CP144519">
    <property type="protein sequence ID" value="WWC66340.1"/>
    <property type="molecule type" value="Genomic_DNA"/>
</dbReference>
<dbReference type="GeneID" id="30169453"/>
<protein>
    <recommendedName>
        <fullName evidence="3">RING-type domain-containing protein</fullName>
    </recommendedName>
</protein>
<reference evidence="5" key="2">
    <citation type="submission" date="2013-07" db="EMBL/GenBank/DDBJ databases">
        <authorList>
            <consortium name="The Broad Institute Genome Sequencing Platform"/>
            <person name="Cuomo C."/>
            <person name="Litvintseva A."/>
            <person name="Chen Y."/>
            <person name="Heitman J."/>
            <person name="Sun S."/>
            <person name="Springer D."/>
            <person name="Dromer F."/>
            <person name="Young S.K."/>
            <person name="Zeng Q."/>
            <person name="Gargeya S."/>
            <person name="Fitzgerald M."/>
            <person name="Abouelleil A."/>
            <person name="Alvarado L."/>
            <person name="Berlin A.M."/>
            <person name="Chapman S.B."/>
            <person name="Dewar J."/>
            <person name="Goldberg J."/>
            <person name="Griggs A."/>
            <person name="Gujja S."/>
            <person name="Hansen M."/>
            <person name="Howarth C."/>
            <person name="Imamovic A."/>
            <person name="Larimer J."/>
            <person name="McCowan C."/>
            <person name="Murphy C."/>
            <person name="Pearson M."/>
            <person name="Priest M."/>
            <person name="Roberts A."/>
            <person name="Saif S."/>
            <person name="Shea T."/>
            <person name="Sykes S."/>
            <person name="Wortman J."/>
            <person name="Nusbaum C."/>
            <person name="Birren B."/>
        </authorList>
    </citation>
    <scope>NUCLEOTIDE SEQUENCE</scope>
    <source>
        <strain evidence="5">CBS 10737</strain>
    </source>
</reference>